<keyword evidence="2" id="KW-1185">Reference proteome</keyword>
<dbReference type="EMBL" id="UXUI01012612">
    <property type="protein sequence ID" value="VDD96991.1"/>
    <property type="molecule type" value="Genomic_DNA"/>
</dbReference>
<reference evidence="1 2" key="2">
    <citation type="submission" date="2018-10" db="EMBL/GenBank/DDBJ databases">
        <authorList>
            <consortium name="Pathogen Informatics"/>
        </authorList>
    </citation>
    <scope>NUCLEOTIDE SEQUENCE [LARGE SCALE GENOMIC DNA]</scope>
</reference>
<dbReference type="AlphaFoldDB" id="A0A0N4VNJ6"/>
<gene>
    <name evidence="1" type="ORF">EVEC_LOCUS11742</name>
</gene>
<accession>A0A0N4VNJ6</accession>
<evidence type="ECO:0000313" key="2">
    <source>
        <dbReference type="Proteomes" id="UP000274131"/>
    </source>
</evidence>
<protein>
    <submittedName>
        <fullName evidence="3">AcnX domain-containing protein</fullName>
    </submittedName>
</protein>
<evidence type="ECO:0000313" key="1">
    <source>
        <dbReference type="EMBL" id="VDD96991.1"/>
    </source>
</evidence>
<name>A0A0N4VNJ6_ENTVE</name>
<dbReference type="WBParaSite" id="EVEC_0001255901-mRNA-1">
    <property type="protein sequence ID" value="EVEC_0001255901-mRNA-1"/>
    <property type="gene ID" value="EVEC_0001255901"/>
</dbReference>
<dbReference type="Proteomes" id="UP000274131">
    <property type="component" value="Unassembled WGS sequence"/>
</dbReference>
<organism evidence="3">
    <name type="scientific">Enterobius vermicularis</name>
    <name type="common">Human pinworm</name>
    <dbReference type="NCBI Taxonomy" id="51028"/>
    <lineage>
        <taxon>Eukaryota</taxon>
        <taxon>Metazoa</taxon>
        <taxon>Ecdysozoa</taxon>
        <taxon>Nematoda</taxon>
        <taxon>Chromadorea</taxon>
        <taxon>Rhabditida</taxon>
        <taxon>Spirurina</taxon>
        <taxon>Oxyuridomorpha</taxon>
        <taxon>Oxyuroidea</taxon>
        <taxon>Oxyuridae</taxon>
        <taxon>Enterobius</taxon>
    </lineage>
</organism>
<evidence type="ECO:0000313" key="3">
    <source>
        <dbReference type="WBParaSite" id="EVEC_0001255901-mRNA-1"/>
    </source>
</evidence>
<reference evidence="3" key="1">
    <citation type="submission" date="2017-02" db="UniProtKB">
        <authorList>
            <consortium name="WormBaseParasite"/>
        </authorList>
    </citation>
    <scope>IDENTIFICATION</scope>
</reference>
<sequence length="115" mass="12534">MRPLKTGENPPANSKSSNEICESMGAKLPFIGTKQKATAISKFAKDATGYGHPIFYITESSTNAVPTCQKLLPFTVRNETVMNGGYICMHFIPANVAPVLICERSCDEMDFRGTV</sequence>
<proteinExistence type="predicted"/>